<feature type="compositionally biased region" description="Polar residues" evidence="7">
    <location>
        <begin position="423"/>
        <end position="439"/>
    </location>
</feature>
<keyword evidence="5" id="KW-0539">Nucleus</keyword>
<feature type="compositionally biased region" description="Low complexity" evidence="7">
    <location>
        <begin position="154"/>
        <end position="170"/>
    </location>
</feature>
<feature type="region of interest" description="Disordered" evidence="7">
    <location>
        <begin position="55"/>
        <end position="89"/>
    </location>
</feature>
<dbReference type="InterPro" id="IPR000679">
    <property type="entry name" value="Znf_GATA"/>
</dbReference>
<evidence type="ECO:0000313" key="10">
    <source>
        <dbReference type="Proteomes" id="UP001151518"/>
    </source>
</evidence>
<dbReference type="Gene3D" id="3.30.50.10">
    <property type="entry name" value="Erythroid Transcription Factor GATA-1, subunit A"/>
    <property type="match status" value="1"/>
</dbReference>
<dbReference type="GO" id="GO:0008270">
    <property type="term" value="F:zinc ion binding"/>
    <property type="evidence" value="ECO:0007669"/>
    <property type="project" value="UniProtKB-KW"/>
</dbReference>
<dbReference type="OrthoDB" id="515401at2759"/>
<evidence type="ECO:0000256" key="6">
    <source>
        <dbReference type="PROSITE-ProRule" id="PRU00094"/>
    </source>
</evidence>
<evidence type="ECO:0000256" key="4">
    <source>
        <dbReference type="ARBA" id="ARBA00022833"/>
    </source>
</evidence>
<evidence type="ECO:0000256" key="5">
    <source>
        <dbReference type="ARBA" id="ARBA00023242"/>
    </source>
</evidence>
<dbReference type="EMBL" id="JANBTW010000002">
    <property type="protein sequence ID" value="KAJ2680963.1"/>
    <property type="molecule type" value="Genomic_DNA"/>
</dbReference>
<gene>
    <name evidence="9" type="ORF">GGI25_000269</name>
</gene>
<dbReference type="InterPro" id="IPR039355">
    <property type="entry name" value="Transcription_factor_GATA"/>
</dbReference>
<evidence type="ECO:0000256" key="2">
    <source>
        <dbReference type="ARBA" id="ARBA00022723"/>
    </source>
</evidence>
<dbReference type="SMART" id="SM00401">
    <property type="entry name" value="ZnF_GATA"/>
    <property type="match status" value="1"/>
</dbReference>
<dbReference type="SUPFAM" id="SSF57716">
    <property type="entry name" value="Glucocorticoid receptor-like (DNA-binding domain)"/>
    <property type="match status" value="1"/>
</dbReference>
<feature type="compositionally biased region" description="Low complexity" evidence="7">
    <location>
        <begin position="78"/>
        <end position="89"/>
    </location>
</feature>
<keyword evidence="2" id="KW-0479">Metal-binding</keyword>
<feature type="region of interest" description="Disordered" evidence="7">
    <location>
        <begin position="140"/>
        <end position="170"/>
    </location>
</feature>
<feature type="region of interest" description="Disordered" evidence="7">
    <location>
        <begin position="409"/>
        <end position="446"/>
    </location>
</feature>
<comment type="subcellular location">
    <subcellularLocation>
        <location evidence="1">Nucleus</location>
    </subcellularLocation>
</comment>
<organism evidence="9 10">
    <name type="scientific">Coemansia spiralis</name>
    <dbReference type="NCBI Taxonomy" id="417178"/>
    <lineage>
        <taxon>Eukaryota</taxon>
        <taxon>Fungi</taxon>
        <taxon>Fungi incertae sedis</taxon>
        <taxon>Zoopagomycota</taxon>
        <taxon>Kickxellomycotina</taxon>
        <taxon>Kickxellomycetes</taxon>
        <taxon>Kickxellales</taxon>
        <taxon>Kickxellaceae</taxon>
        <taxon>Coemansia</taxon>
    </lineage>
</organism>
<proteinExistence type="predicted"/>
<reference evidence="9" key="1">
    <citation type="submission" date="2022-07" db="EMBL/GenBank/DDBJ databases">
        <title>Phylogenomic reconstructions and comparative analyses of Kickxellomycotina fungi.</title>
        <authorList>
            <person name="Reynolds N.K."/>
            <person name="Stajich J.E."/>
            <person name="Barry K."/>
            <person name="Grigoriev I.V."/>
            <person name="Crous P."/>
            <person name="Smith M.E."/>
        </authorList>
    </citation>
    <scope>NUCLEOTIDE SEQUENCE</scope>
    <source>
        <strain evidence="9">NRRL 3115</strain>
    </source>
</reference>
<dbReference type="CDD" id="cd00202">
    <property type="entry name" value="ZnF_GATA"/>
    <property type="match status" value="1"/>
</dbReference>
<feature type="compositionally biased region" description="Basic residues" evidence="7">
    <location>
        <begin position="141"/>
        <end position="150"/>
    </location>
</feature>
<dbReference type="GO" id="GO:0005634">
    <property type="term" value="C:nucleus"/>
    <property type="evidence" value="ECO:0007669"/>
    <property type="project" value="UniProtKB-SubCell"/>
</dbReference>
<dbReference type="GO" id="GO:0000981">
    <property type="term" value="F:DNA-binding transcription factor activity, RNA polymerase II-specific"/>
    <property type="evidence" value="ECO:0007669"/>
    <property type="project" value="TreeGrafter"/>
</dbReference>
<dbReference type="InterPro" id="IPR013088">
    <property type="entry name" value="Znf_NHR/GATA"/>
</dbReference>
<dbReference type="PROSITE" id="PS50114">
    <property type="entry name" value="GATA_ZN_FINGER_2"/>
    <property type="match status" value="1"/>
</dbReference>
<dbReference type="GO" id="GO:0000978">
    <property type="term" value="F:RNA polymerase II cis-regulatory region sequence-specific DNA binding"/>
    <property type="evidence" value="ECO:0007669"/>
    <property type="project" value="TreeGrafter"/>
</dbReference>
<evidence type="ECO:0000256" key="3">
    <source>
        <dbReference type="ARBA" id="ARBA00022771"/>
    </source>
</evidence>
<dbReference type="PANTHER" id="PTHR10071:SF281">
    <property type="entry name" value="BOX A-BINDING FACTOR-RELATED"/>
    <property type="match status" value="1"/>
</dbReference>
<comment type="caution">
    <text evidence="9">The sequence shown here is derived from an EMBL/GenBank/DDBJ whole genome shotgun (WGS) entry which is preliminary data.</text>
</comment>
<dbReference type="GO" id="GO:0045944">
    <property type="term" value="P:positive regulation of transcription by RNA polymerase II"/>
    <property type="evidence" value="ECO:0007669"/>
    <property type="project" value="TreeGrafter"/>
</dbReference>
<evidence type="ECO:0000313" key="9">
    <source>
        <dbReference type="EMBL" id="KAJ2680963.1"/>
    </source>
</evidence>
<dbReference type="PANTHER" id="PTHR10071">
    <property type="entry name" value="TRANSCRIPTION FACTOR GATA FAMILY MEMBER"/>
    <property type="match status" value="1"/>
</dbReference>
<feature type="region of interest" description="Disordered" evidence="7">
    <location>
        <begin position="225"/>
        <end position="254"/>
    </location>
</feature>
<dbReference type="Pfam" id="PF00320">
    <property type="entry name" value="GATA"/>
    <property type="match status" value="1"/>
</dbReference>
<dbReference type="PRINTS" id="PR00619">
    <property type="entry name" value="GATAZNFINGER"/>
</dbReference>
<dbReference type="Proteomes" id="UP001151518">
    <property type="component" value="Unassembled WGS sequence"/>
</dbReference>
<sequence>MSDASLPPVGASASYLSPIKHAVGNGSSRTTDMAAKSVVLPPISSITSAAAMTDGSFASSSKSPKRGLSAERAQQNHSQPASMPPSQSALETTAPSVVCFNCGVDSTPLWRRDIDGNVICNACGLYYKLHNTPRPISMKRTVIKRRRRRTTNPSSSSVQSANASSSNNKAMGTVRNAKTLSSLSPNAAALGGSKKIKSDTAAAVAAVIAPRLAITAAEATASSGASLCRSSSMPLQDPDESSTLPRPDPSAASSPLSLRMILSPYHPTSNTGSTSTVASASAGSYKNASDDRCNSTVNSTWSSPTMSMASPMAVYHHSSSRAANHATTTAAETPSFHEDTLANRKQQPSASFGLDSLTHAAEMSAEICLPMPSFHNHRSTSNNMKRSISQSSHESLLDSLATVATAEISLNKRQKPHERRDSGTITSSTGVSFIGSSPSPCMPPDNHRVGGGHSVYRQALERECERVRMDAPM</sequence>
<protein>
    <recommendedName>
        <fullName evidence="8">GATA-type domain-containing protein</fullName>
    </recommendedName>
</protein>
<feature type="region of interest" description="Disordered" evidence="7">
    <location>
        <begin position="323"/>
        <end position="345"/>
    </location>
</feature>
<name>A0A9W8L194_9FUNG</name>
<evidence type="ECO:0000259" key="8">
    <source>
        <dbReference type="PROSITE" id="PS50114"/>
    </source>
</evidence>
<keyword evidence="4" id="KW-0862">Zinc</keyword>
<evidence type="ECO:0000256" key="7">
    <source>
        <dbReference type="SAM" id="MobiDB-lite"/>
    </source>
</evidence>
<dbReference type="GO" id="GO:0000122">
    <property type="term" value="P:negative regulation of transcription by RNA polymerase II"/>
    <property type="evidence" value="ECO:0007669"/>
    <property type="project" value="TreeGrafter"/>
</dbReference>
<dbReference type="AlphaFoldDB" id="A0A9W8L194"/>
<feature type="domain" description="GATA-type" evidence="8">
    <location>
        <begin position="93"/>
        <end position="146"/>
    </location>
</feature>
<keyword evidence="3 6" id="KW-0863">Zinc-finger</keyword>
<accession>A0A9W8L194</accession>
<dbReference type="PROSITE" id="PS00344">
    <property type="entry name" value="GATA_ZN_FINGER_1"/>
    <property type="match status" value="1"/>
</dbReference>
<evidence type="ECO:0000256" key="1">
    <source>
        <dbReference type="ARBA" id="ARBA00004123"/>
    </source>
</evidence>